<evidence type="ECO:0000313" key="2">
    <source>
        <dbReference type="Proteomes" id="UP000179616"/>
    </source>
</evidence>
<dbReference type="Proteomes" id="UP000179616">
    <property type="component" value="Unassembled WGS sequence"/>
</dbReference>
<protein>
    <submittedName>
        <fullName evidence="1">Uncharacterized protein</fullName>
    </submittedName>
</protein>
<dbReference type="GeneID" id="57165217"/>
<proteinExistence type="predicted"/>
<organism evidence="1 2">
    <name type="scientific">Mycobacteroides franklinii</name>
    <dbReference type="NCBI Taxonomy" id="948102"/>
    <lineage>
        <taxon>Bacteria</taxon>
        <taxon>Bacillati</taxon>
        <taxon>Actinomycetota</taxon>
        <taxon>Actinomycetes</taxon>
        <taxon>Mycobacteriales</taxon>
        <taxon>Mycobacteriaceae</taxon>
        <taxon>Mycobacteroides</taxon>
    </lineage>
</organism>
<dbReference type="RefSeq" id="WP_070934908.1">
    <property type="nucleotide sequence ID" value="NZ_MLIK01000003.1"/>
</dbReference>
<dbReference type="SUPFAM" id="SSF52540">
    <property type="entry name" value="P-loop containing nucleoside triphosphate hydrolases"/>
    <property type="match status" value="1"/>
</dbReference>
<name>A0A1S1LGR3_9MYCO</name>
<reference evidence="1 2" key="1">
    <citation type="submission" date="2016-10" db="EMBL/GenBank/DDBJ databases">
        <title>Evaluation of Human, Veterinary and Environmental Mycobacterium chelonae Isolates by Core Genome Phylogenomic Analysis, Targeted Gene Comparison, and Anti-microbial Susceptibility Patterns: A Tale of Mistaken Identities.</title>
        <authorList>
            <person name="Fogelson S.B."/>
            <person name="Camus A.C."/>
            <person name="Lorenz W."/>
            <person name="Vasireddy R."/>
            <person name="Vasireddy S."/>
            <person name="Smith T."/>
            <person name="Brown-Elliott B.A."/>
            <person name="Wallace R.J.Jr."/>
            <person name="Hasan N.A."/>
            <person name="Reischl U."/>
            <person name="Sanchez S."/>
        </authorList>
    </citation>
    <scope>NUCLEOTIDE SEQUENCE [LARGE SCALE GENOMIC DNA]</scope>
    <source>
        <strain evidence="1 2">1559</strain>
    </source>
</reference>
<dbReference type="InterPro" id="IPR027417">
    <property type="entry name" value="P-loop_NTPase"/>
</dbReference>
<dbReference type="STRING" id="948102.BKG76_00255"/>
<sequence length="677" mass="75222">MDPLLRFWWAFELFSPQNVPDVGADVAAWRPGGQLPWSRPRPLAEGMQWEYTIYVGVYKTDKIYEHLNEVFLANEDEEVFASTRSGQTACAAYLVDHNGHLVEDVAELSSAAWALGKITVNPPPQPRALAALLDGFGDVNRDFADALAAAVRRADPQGKRPALSCQVIEQITQLVHQFVAGAGPAVATGEIRVKRARVKERADPNERPKFDFLNSSYLRELQAVRTAIARGEAGRALLQYLTPDDHIRLEERRDIFNDPAAIDEMVARTGVDRMPLGRWPSNPAQSLALSQQFAADEALATLGPMSGLMGVNGPPGTGKSTLLREIVAANVVERAVQLARLPHPDRAFGDLLATWKTEQGYERAIPQILPELTGFEMVVASSNNGAVENISNELPAKKQLDARWRERAGYFKATANDVLRAADPCLDEHSGAWGMISARLGKRANRDTFVRAFWLGTANPADRPAIPLRMALSNAAERTTTWAEAIETFHAALRVVEQLREPRLAAQRRIEAHHALREDLDAKRAVIDDLYAQAGKLAEQRTTCRGYAKNATEHAAALEAEIAEHGLDKPRWWRGLKTWWRTRAGWAESDEQLRGQRDDAVYAAQWYSGEDIRLYPIHCQALETRAQNMKRGCRCIPSWPSCGPRWPAIPCCRGIPGCRAASSGSPRRRVRRGLMKI</sequence>
<evidence type="ECO:0000313" key="1">
    <source>
        <dbReference type="EMBL" id="OHU31685.1"/>
    </source>
</evidence>
<dbReference type="AlphaFoldDB" id="A0A1S1LGR3"/>
<dbReference type="OrthoDB" id="3197455at2"/>
<accession>A0A1S1LGR3</accession>
<comment type="caution">
    <text evidence="1">The sequence shown here is derived from an EMBL/GenBank/DDBJ whole genome shotgun (WGS) entry which is preliminary data.</text>
</comment>
<gene>
    <name evidence="1" type="ORF">BKG76_00255</name>
</gene>
<dbReference type="Gene3D" id="3.40.50.300">
    <property type="entry name" value="P-loop containing nucleotide triphosphate hydrolases"/>
    <property type="match status" value="1"/>
</dbReference>
<dbReference type="EMBL" id="MLIK01000003">
    <property type="protein sequence ID" value="OHU31685.1"/>
    <property type="molecule type" value="Genomic_DNA"/>
</dbReference>